<dbReference type="InterPro" id="IPR043128">
    <property type="entry name" value="Rev_trsase/Diguanyl_cyclase"/>
</dbReference>
<keyword evidence="3" id="KW-1133">Transmembrane helix</keyword>
<dbReference type="Proteomes" id="UP001064632">
    <property type="component" value="Chromosome"/>
</dbReference>
<evidence type="ECO:0000256" key="3">
    <source>
        <dbReference type="SAM" id="Phobius"/>
    </source>
</evidence>
<dbReference type="NCBIfam" id="TIGR00254">
    <property type="entry name" value="GGDEF"/>
    <property type="match status" value="1"/>
</dbReference>
<organism evidence="5 6">
    <name type="scientific">Tahibacter amnicola</name>
    <dbReference type="NCBI Taxonomy" id="2976241"/>
    <lineage>
        <taxon>Bacteria</taxon>
        <taxon>Pseudomonadati</taxon>
        <taxon>Pseudomonadota</taxon>
        <taxon>Gammaproteobacteria</taxon>
        <taxon>Lysobacterales</taxon>
        <taxon>Rhodanobacteraceae</taxon>
        <taxon>Tahibacter</taxon>
    </lineage>
</organism>
<feature type="transmembrane region" description="Helical" evidence="3">
    <location>
        <begin position="81"/>
        <end position="101"/>
    </location>
</feature>
<dbReference type="InterPro" id="IPR000160">
    <property type="entry name" value="GGDEF_dom"/>
</dbReference>
<gene>
    <name evidence="5" type="ORF">N4264_05245</name>
</gene>
<comment type="catalytic activity">
    <reaction evidence="2">
        <text>2 GTP = 3',3'-c-di-GMP + 2 diphosphate</text>
        <dbReference type="Rhea" id="RHEA:24898"/>
        <dbReference type="ChEBI" id="CHEBI:33019"/>
        <dbReference type="ChEBI" id="CHEBI:37565"/>
        <dbReference type="ChEBI" id="CHEBI:58805"/>
        <dbReference type="EC" id="2.7.7.65"/>
    </reaction>
</comment>
<feature type="transmembrane region" description="Helical" evidence="3">
    <location>
        <begin position="18"/>
        <end position="35"/>
    </location>
</feature>
<evidence type="ECO:0000259" key="4">
    <source>
        <dbReference type="PROSITE" id="PS50887"/>
    </source>
</evidence>
<dbReference type="PANTHER" id="PTHR45138">
    <property type="entry name" value="REGULATORY COMPONENTS OF SENSORY TRANSDUCTION SYSTEM"/>
    <property type="match status" value="1"/>
</dbReference>
<dbReference type="PANTHER" id="PTHR45138:SF9">
    <property type="entry name" value="DIGUANYLATE CYCLASE DGCM-RELATED"/>
    <property type="match status" value="1"/>
</dbReference>
<dbReference type="PROSITE" id="PS50887">
    <property type="entry name" value="GGDEF"/>
    <property type="match status" value="1"/>
</dbReference>
<evidence type="ECO:0000256" key="2">
    <source>
        <dbReference type="ARBA" id="ARBA00034247"/>
    </source>
</evidence>
<dbReference type="EMBL" id="CP104694">
    <property type="protein sequence ID" value="UXI69058.1"/>
    <property type="molecule type" value="Genomic_DNA"/>
</dbReference>
<evidence type="ECO:0000313" key="5">
    <source>
        <dbReference type="EMBL" id="UXI69058.1"/>
    </source>
</evidence>
<feature type="transmembrane region" description="Helical" evidence="3">
    <location>
        <begin position="147"/>
        <end position="170"/>
    </location>
</feature>
<sequence>MATPLAEAIRFVRRVYRLRMLGLGLGVLCAGAVLYEQRAGPIWWILLFVNGYVWPHLAYWRARRAAAPENAERENLVIDSAFGGFWIAVMAFNALPSALYVTMLGVDKIAVGGPRLWRQAVISQALATLVTSAALGFPFAPATSMEVVLACLPFMVSYPTAIGLAAYTLAHTVRRQNRLLDELNRIDSLTGLPNRKHWNEAVAVELRRHHRNGRPAALLMLDVDHFKLINDEYGHAAGDTVLRCVADVLRRCVRDIDTPGRFGGDEFGVVLAETTATQAAEIAERIRSLVATETRLGNGLPGATVSVGVATASPVIGDLRMWMEAADAALYAAKHAGRNRVEPLPAAAKAALAMDS</sequence>
<feature type="domain" description="GGDEF" evidence="4">
    <location>
        <begin position="214"/>
        <end position="346"/>
    </location>
</feature>
<dbReference type="GO" id="GO:0052621">
    <property type="term" value="F:diguanylate cyclase activity"/>
    <property type="evidence" value="ECO:0007669"/>
    <property type="project" value="UniProtKB-EC"/>
</dbReference>
<evidence type="ECO:0000313" key="6">
    <source>
        <dbReference type="Proteomes" id="UP001064632"/>
    </source>
</evidence>
<keyword evidence="6" id="KW-1185">Reference proteome</keyword>
<dbReference type="EC" id="2.7.7.65" evidence="1"/>
<dbReference type="Gene3D" id="3.30.70.270">
    <property type="match status" value="1"/>
</dbReference>
<dbReference type="RefSeq" id="WP_261696016.1">
    <property type="nucleotide sequence ID" value="NZ_CP104694.1"/>
</dbReference>
<dbReference type="SMART" id="SM00267">
    <property type="entry name" value="GGDEF"/>
    <property type="match status" value="1"/>
</dbReference>
<proteinExistence type="predicted"/>
<accession>A0ABY6BI86</accession>
<name>A0ABY6BI86_9GAMM</name>
<dbReference type="InterPro" id="IPR007894">
    <property type="entry name" value="MASE2"/>
</dbReference>
<dbReference type="Pfam" id="PF00990">
    <property type="entry name" value="GGDEF"/>
    <property type="match status" value="1"/>
</dbReference>
<dbReference type="InterPro" id="IPR050469">
    <property type="entry name" value="Diguanylate_Cyclase"/>
</dbReference>
<keyword evidence="3" id="KW-0812">Transmembrane</keyword>
<dbReference type="SUPFAM" id="SSF55073">
    <property type="entry name" value="Nucleotide cyclase"/>
    <property type="match status" value="1"/>
</dbReference>
<keyword evidence="5" id="KW-0548">Nucleotidyltransferase</keyword>
<dbReference type="CDD" id="cd01949">
    <property type="entry name" value="GGDEF"/>
    <property type="match status" value="1"/>
</dbReference>
<protein>
    <recommendedName>
        <fullName evidence="1">diguanylate cyclase</fullName>
        <ecNumber evidence="1">2.7.7.65</ecNumber>
    </recommendedName>
</protein>
<dbReference type="InterPro" id="IPR029787">
    <property type="entry name" value="Nucleotide_cyclase"/>
</dbReference>
<feature type="transmembrane region" description="Helical" evidence="3">
    <location>
        <begin position="121"/>
        <end position="140"/>
    </location>
</feature>
<reference evidence="5" key="1">
    <citation type="submission" date="2022-09" db="EMBL/GenBank/DDBJ databases">
        <title>Tahibacter sp. nov., isolated from a fresh water.</title>
        <authorList>
            <person name="Baek J.H."/>
            <person name="Lee J.K."/>
            <person name="Kim J.M."/>
            <person name="Jeon C.O."/>
        </authorList>
    </citation>
    <scope>NUCLEOTIDE SEQUENCE</scope>
    <source>
        <strain evidence="5">W38</strain>
    </source>
</reference>
<keyword evidence="3" id="KW-0472">Membrane</keyword>
<evidence type="ECO:0000256" key="1">
    <source>
        <dbReference type="ARBA" id="ARBA00012528"/>
    </source>
</evidence>
<keyword evidence="5" id="KW-0808">Transferase</keyword>
<feature type="transmembrane region" description="Helical" evidence="3">
    <location>
        <begin position="41"/>
        <end position="60"/>
    </location>
</feature>
<dbReference type="Pfam" id="PF05230">
    <property type="entry name" value="MASE2"/>
    <property type="match status" value="1"/>
</dbReference>